<proteinExistence type="predicted"/>
<dbReference type="Pfam" id="PF12796">
    <property type="entry name" value="Ank_2"/>
    <property type="match status" value="6"/>
</dbReference>
<dbReference type="InterPro" id="IPR036770">
    <property type="entry name" value="Ankyrin_rpt-contain_sf"/>
</dbReference>
<dbReference type="SMART" id="SM00248">
    <property type="entry name" value="ANK"/>
    <property type="match status" value="21"/>
</dbReference>
<keyword evidence="2 3" id="KW-0040">ANK repeat</keyword>
<keyword evidence="1" id="KW-0677">Repeat</keyword>
<feature type="repeat" description="ANK" evidence="3">
    <location>
        <begin position="1016"/>
        <end position="1037"/>
    </location>
</feature>
<dbReference type="EnsemblMetazoa" id="Aqu2.1.16191_001">
    <property type="protein sequence ID" value="Aqu2.1.16191_001"/>
    <property type="gene ID" value="Aqu2.1.16191"/>
</dbReference>
<feature type="repeat" description="ANK" evidence="3">
    <location>
        <begin position="875"/>
        <end position="899"/>
    </location>
</feature>
<dbReference type="PROSITE" id="PS50088">
    <property type="entry name" value="ANK_REPEAT"/>
    <property type="match status" value="7"/>
</dbReference>
<feature type="repeat" description="ANK" evidence="3">
    <location>
        <begin position="909"/>
        <end position="941"/>
    </location>
</feature>
<evidence type="ECO:0000256" key="3">
    <source>
        <dbReference type="PROSITE-ProRule" id="PRU00023"/>
    </source>
</evidence>
<organism evidence="4">
    <name type="scientific">Amphimedon queenslandica</name>
    <name type="common">Sponge</name>
    <dbReference type="NCBI Taxonomy" id="400682"/>
    <lineage>
        <taxon>Eukaryota</taxon>
        <taxon>Metazoa</taxon>
        <taxon>Porifera</taxon>
        <taxon>Demospongiae</taxon>
        <taxon>Heteroscleromorpha</taxon>
        <taxon>Haplosclerida</taxon>
        <taxon>Niphatidae</taxon>
        <taxon>Amphimedon</taxon>
    </lineage>
</organism>
<feature type="repeat" description="ANK" evidence="3">
    <location>
        <begin position="483"/>
        <end position="505"/>
    </location>
</feature>
<evidence type="ECO:0000256" key="1">
    <source>
        <dbReference type="ARBA" id="ARBA00022737"/>
    </source>
</evidence>
<reference evidence="4" key="1">
    <citation type="submission" date="2017-05" db="UniProtKB">
        <authorList>
            <consortium name="EnsemblMetazoa"/>
        </authorList>
    </citation>
    <scope>IDENTIFICATION</scope>
</reference>
<dbReference type="InterPro" id="IPR002110">
    <property type="entry name" value="Ankyrin_rpt"/>
</dbReference>
<sequence>MSTKPEDLKKAFERELNITDFQLVWEKAGVLSGRWDSIGILLGISPNKIDEIEADGKPARTCLRKVFDCWLKKDYDYKSHGVPTLRMLCNSIKSNSGGADPALANKIAKEYTINLTSSGEATTSPVDTSSTKEATPTVEVPVTTSPQSESSVIYVKKKSIEYSPENLTRMIGELKEVYLDNMRFTKKSFCSIDVSEVIDFIQDYIELLLSPRFQKPQMIQEIEKDFNHVKTMDQLFKALRKYVSWFNFELVVKLVNIFITDERDLQRKWSTYHEKLKDYFKNNNTSAVQIADSIEFGLSDVPGTKVMIAKVARDDYTLNDLYFFHKLIADALEVPQYKLYFCTIDDGCMELKYSIPDFLYSILFPLTNQQCHSLAKIGTIKITCHEHVHEMKQLPENELKKLHDSPIDIYDPLWYENTSTPLNEACWRGLKDEVQQLIDKTGLQERGKNGWSPQLAASYGGHIDVLCLLIDVYHCDPSQGDDDGVISLHMASYKGHLNIVQYLVNECHVDPDIADSSGNTGLLYSALGGHVDLVIMFLKKKCNVSQSGQIALVHQLKQFGIFSEDDIDFNGCGIVLEEYGINTSSLDYEGRSAVHYAALSGSPTLLSYTVSEYRLNASQPDYKGVVPLALACMSGSINAVEYIMNTTDIDINITCNEGRTPLHYSCHHGNVDLSQYLIEVQDSDINIADNKKWNALTHSARGGNMKLVQYLINNHQLPLTSFALLQAVYINEYKLDPQVKGGDGRQAVQYAADAGAIDVFDLVHSTNDKDILPIHYACGSGVIQLVTFLIDVMKCDVTTEDKDGYNCVTRACFSACQKGHVAIVLYLTSLPQCDASAKTSNGSTVLHLSCKSRSLPILKHLVEEHQLDLTIKDYNGMAPVHVACEEGSLSIVKYIIDHSPLSLDMADSFGRTPLLIAAFSKNLPIIRYLNSKNCNISILDDKGFNIIHISAKGGSLDILRFFIDGRYCNPDITDASGRTPLYLSAQEGHLEIVEYLLDSPSYNKPRVELVDMADSNGNTALHAACSQGHPDIVSTIVGAYKSLNIDIYSINEKRQTPLHLAAANGHVNTVVSLLSATTGTRNHEKLLGAVDSDGCSPLHLACQNGHYRMTLYLSEVYPANVYSVNNNEEGLLHGAAESGNKDLIQFLVESHGLDPESQDKDGVTCLHIIAKQGDKEIYEYLVPRVRNNPTPKDKAGRSPLHYAARHYEISCNRYLETYKSKGLLYFACLSGHLEMVRILMEKYELKPVEGDIDAAQSIKGGESISKALSDTSLMRYQLMTAMYRGASRSPAIIRGEREGEGNGSIMSQ</sequence>
<evidence type="ECO:0000256" key="2">
    <source>
        <dbReference type="ARBA" id="ARBA00023043"/>
    </source>
</evidence>
<dbReference type="InParanoid" id="A0A1X7TMX1"/>
<evidence type="ECO:0000313" key="4">
    <source>
        <dbReference type="EnsemblMetazoa" id="Aqu2.1.16191_001"/>
    </source>
</evidence>
<protein>
    <submittedName>
        <fullName evidence="4">Uncharacterized protein</fullName>
    </submittedName>
</protein>
<dbReference type="PANTHER" id="PTHR24198">
    <property type="entry name" value="ANKYRIN REPEAT AND PROTEIN KINASE DOMAIN-CONTAINING PROTEIN"/>
    <property type="match status" value="1"/>
</dbReference>
<dbReference type="OrthoDB" id="303876at2759"/>
<dbReference type="SUPFAM" id="SSF48403">
    <property type="entry name" value="Ankyrin repeat"/>
    <property type="match status" value="4"/>
</dbReference>
<accession>A0A1X7TMX1</accession>
<dbReference type="eggNOG" id="KOG4177">
    <property type="taxonomic scope" value="Eukaryota"/>
</dbReference>
<dbReference type="Gene3D" id="1.25.40.20">
    <property type="entry name" value="Ankyrin repeat-containing domain"/>
    <property type="match status" value="5"/>
</dbReference>
<feature type="repeat" description="ANK" evidence="3">
    <location>
        <begin position="976"/>
        <end position="998"/>
    </location>
</feature>
<dbReference type="PANTHER" id="PTHR24198:SF165">
    <property type="entry name" value="ANKYRIN REPEAT-CONTAINING PROTEIN-RELATED"/>
    <property type="match status" value="1"/>
</dbReference>
<name>A0A1X7TMX1_AMPQE</name>
<dbReference type="PROSITE" id="PS50297">
    <property type="entry name" value="ANK_REP_REGION"/>
    <property type="match status" value="6"/>
</dbReference>
<feature type="repeat" description="ANK" evidence="3">
    <location>
        <begin position="657"/>
        <end position="679"/>
    </location>
</feature>
<feature type="repeat" description="ANK" evidence="3">
    <location>
        <begin position="1053"/>
        <end position="1074"/>
    </location>
</feature>